<dbReference type="PANTHER" id="PTHR30560:SF3">
    <property type="entry name" value="TRIGGER FACTOR-LIKE PROTEIN TIG, CHLOROPLASTIC"/>
    <property type="match status" value="1"/>
</dbReference>
<name>A0A369QBQ7_9BACT</name>
<dbReference type="GO" id="GO:0043335">
    <property type="term" value="P:protein unfolding"/>
    <property type="evidence" value="ECO:0007669"/>
    <property type="project" value="TreeGrafter"/>
</dbReference>
<feature type="domain" description="Trigger factor ribosome-binding bacterial" evidence="1">
    <location>
        <begin position="1"/>
        <end position="148"/>
    </location>
</feature>
<comment type="caution">
    <text evidence="2">The sequence shown here is derived from an EMBL/GenBank/DDBJ whole genome shotgun (WGS) entry which is preliminary data.</text>
</comment>
<dbReference type="Gene3D" id="3.30.70.1050">
    <property type="entry name" value="Trigger factor ribosome-binding domain"/>
    <property type="match status" value="1"/>
</dbReference>
<evidence type="ECO:0000313" key="2">
    <source>
        <dbReference type="EMBL" id="RDC61770.1"/>
    </source>
</evidence>
<gene>
    <name evidence="2" type="ORF">AHMF7616_00353</name>
</gene>
<dbReference type="InterPro" id="IPR005215">
    <property type="entry name" value="Trig_fac"/>
</dbReference>
<dbReference type="PANTHER" id="PTHR30560">
    <property type="entry name" value="TRIGGER FACTOR CHAPERONE AND PEPTIDYL-PROLYL CIS/TRANS ISOMERASE"/>
    <property type="match status" value="1"/>
</dbReference>
<dbReference type="Proteomes" id="UP000253919">
    <property type="component" value="Unassembled WGS sequence"/>
</dbReference>
<dbReference type="EMBL" id="QASA01000001">
    <property type="protein sequence ID" value="RDC61770.1"/>
    <property type="molecule type" value="Genomic_DNA"/>
</dbReference>
<dbReference type="GO" id="GO:0051083">
    <property type="term" value="P:'de novo' cotranslational protein folding"/>
    <property type="evidence" value="ECO:0007669"/>
    <property type="project" value="TreeGrafter"/>
</dbReference>
<organism evidence="2 3">
    <name type="scientific">Adhaeribacter pallidiroseus</name>
    <dbReference type="NCBI Taxonomy" id="2072847"/>
    <lineage>
        <taxon>Bacteria</taxon>
        <taxon>Pseudomonadati</taxon>
        <taxon>Bacteroidota</taxon>
        <taxon>Cytophagia</taxon>
        <taxon>Cytophagales</taxon>
        <taxon>Hymenobacteraceae</taxon>
        <taxon>Adhaeribacter</taxon>
    </lineage>
</organism>
<dbReference type="RefSeq" id="WP_233507252.1">
    <property type="nucleotide sequence ID" value="NZ_QASA01000001.1"/>
</dbReference>
<dbReference type="InterPro" id="IPR008881">
    <property type="entry name" value="Trigger_fac_ribosome-bd_bac"/>
</dbReference>
<accession>A0A369QBQ7</accession>
<dbReference type="Pfam" id="PF05697">
    <property type="entry name" value="Trigger_N"/>
    <property type="match status" value="1"/>
</dbReference>
<dbReference type="GO" id="GO:0003755">
    <property type="term" value="F:peptidyl-prolyl cis-trans isomerase activity"/>
    <property type="evidence" value="ECO:0007669"/>
    <property type="project" value="TreeGrafter"/>
</dbReference>
<dbReference type="InterPro" id="IPR036611">
    <property type="entry name" value="Trigger_fac_ribosome-bd_sf"/>
</dbReference>
<dbReference type="SUPFAM" id="SSF102735">
    <property type="entry name" value="Trigger factor ribosome-binding domain"/>
    <property type="match status" value="1"/>
</dbReference>
<sequence>MNITLNQNETTNANLKVVLQEADYAPKVDEKIKEYTKKAQIKGFRPGKVPAGLIRKMYGKSILAEEINGLLSKSVNDYIKENNIRILGEPLPDETKQNAIDWENQKEFEFDFELGILPDFELNLTDGETLDAYKIELDEETINQVHEHLQRQYGETANPETSEATDYLSGELRQVDGEFKTTTLLPINKIKKIRSSLSV</sequence>
<proteinExistence type="predicted"/>
<protein>
    <submittedName>
        <fullName evidence="2">Trigger factor</fullName>
    </submittedName>
</protein>
<dbReference type="GO" id="GO:0044183">
    <property type="term" value="F:protein folding chaperone"/>
    <property type="evidence" value="ECO:0007669"/>
    <property type="project" value="TreeGrafter"/>
</dbReference>
<keyword evidence="3" id="KW-1185">Reference proteome</keyword>
<evidence type="ECO:0000313" key="3">
    <source>
        <dbReference type="Proteomes" id="UP000253919"/>
    </source>
</evidence>
<dbReference type="GO" id="GO:0015031">
    <property type="term" value="P:protein transport"/>
    <property type="evidence" value="ECO:0007669"/>
    <property type="project" value="InterPro"/>
</dbReference>
<evidence type="ECO:0000259" key="1">
    <source>
        <dbReference type="Pfam" id="PF05697"/>
    </source>
</evidence>
<reference evidence="2 3" key="1">
    <citation type="submission" date="2018-04" db="EMBL/GenBank/DDBJ databases">
        <title>Adhaeribacter sp. HMF7616 genome sequencing and assembly.</title>
        <authorList>
            <person name="Kang H."/>
            <person name="Kang J."/>
            <person name="Cha I."/>
            <person name="Kim H."/>
            <person name="Joh K."/>
        </authorList>
    </citation>
    <scope>NUCLEOTIDE SEQUENCE [LARGE SCALE GENOMIC DNA]</scope>
    <source>
        <strain evidence="2 3">HMF7616</strain>
    </source>
</reference>
<dbReference type="AlphaFoldDB" id="A0A369QBQ7"/>
<dbReference type="GO" id="GO:0043022">
    <property type="term" value="F:ribosome binding"/>
    <property type="evidence" value="ECO:0007669"/>
    <property type="project" value="TreeGrafter"/>
</dbReference>